<protein>
    <submittedName>
        <fullName evidence="4">Transcriptional regulator</fullName>
    </submittedName>
</protein>
<dbReference type="RefSeq" id="WP_100205365.1">
    <property type="nucleotide sequence ID" value="NZ_PGGW01000071.1"/>
</dbReference>
<comment type="caution">
    <text evidence="4">The sequence shown here is derived from an EMBL/GenBank/DDBJ whole genome shotgun (WGS) entry which is preliminary data.</text>
</comment>
<gene>
    <name evidence="4" type="ORF">CUT44_31180</name>
</gene>
<dbReference type="InterPro" id="IPR040372">
    <property type="entry name" value="YaeB-like"/>
</dbReference>
<proteinExistence type="inferred from homology"/>
<dbReference type="Gene3D" id="2.40.30.70">
    <property type="entry name" value="YaeB-like"/>
    <property type="match status" value="1"/>
</dbReference>
<evidence type="ECO:0000256" key="1">
    <source>
        <dbReference type="ARBA" id="ARBA00022691"/>
    </source>
</evidence>
<evidence type="ECO:0000259" key="3">
    <source>
        <dbReference type="PROSITE" id="PS51668"/>
    </source>
</evidence>
<dbReference type="SUPFAM" id="SSF118196">
    <property type="entry name" value="YaeB-like"/>
    <property type="match status" value="1"/>
</dbReference>
<dbReference type="PANTHER" id="PTHR12818">
    <property type="entry name" value="TRNA (ADENINE(37)-N6)-METHYLTRANSFERASE"/>
    <property type="match status" value="1"/>
</dbReference>
<keyword evidence="5" id="KW-1185">Reference proteome</keyword>
<dbReference type="EMBL" id="PGGW01000071">
    <property type="protein sequence ID" value="PJE93694.1"/>
    <property type="molecule type" value="Genomic_DNA"/>
</dbReference>
<evidence type="ECO:0000256" key="2">
    <source>
        <dbReference type="ARBA" id="ARBA00033753"/>
    </source>
</evidence>
<feature type="domain" description="TsaA-like" evidence="3">
    <location>
        <begin position="8"/>
        <end position="140"/>
    </location>
</feature>
<evidence type="ECO:0000313" key="4">
    <source>
        <dbReference type="EMBL" id="PJE93694.1"/>
    </source>
</evidence>
<reference evidence="4 5" key="1">
    <citation type="submission" date="2017-11" db="EMBL/GenBank/DDBJ databases">
        <title>Streptomyces carmine sp. nov., a novel actinomycete isolated from Sophora alopecuroides in Xinjiang, China.</title>
        <authorList>
            <person name="Wang Y."/>
            <person name="Luo X."/>
            <person name="Wan C."/>
            <person name="Zhang L."/>
        </authorList>
    </citation>
    <scope>NUCLEOTIDE SEQUENCE [LARGE SCALE GENOMIC DNA]</scope>
    <source>
        <strain evidence="4 5">TRM SA0054</strain>
    </source>
</reference>
<dbReference type="CDD" id="cd09281">
    <property type="entry name" value="UPF0066"/>
    <property type="match status" value="1"/>
</dbReference>
<dbReference type="Pfam" id="PF01980">
    <property type="entry name" value="TrmO_N"/>
    <property type="match status" value="1"/>
</dbReference>
<dbReference type="PANTHER" id="PTHR12818:SF0">
    <property type="entry name" value="TRNA (ADENINE(37)-N6)-METHYLTRANSFERASE"/>
    <property type="match status" value="1"/>
</dbReference>
<dbReference type="PROSITE" id="PS51668">
    <property type="entry name" value="TSAA_2"/>
    <property type="match status" value="1"/>
</dbReference>
<dbReference type="Proteomes" id="UP000230407">
    <property type="component" value="Unassembled WGS sequence"/>
</dbReference>
<dbReference type="InterPro" id="IPR036414">
    <property type="entry name" value="YaeB_N_sf"/>
</dbReference>
<dbReference type="InterPro" id="IPR023370">
    <property type="entry name" value="TrmO-like_N"/>
</dbReference>
<sequence length="161" mass="18470">MSAETFEVRSIATVVGGRKEPTDDFWGGTRAVIRLHPEYPVETLQGIEEFSHLTVVFHFHLVSRSEEHIGVRSPRNNPDWPETGTFVHRNMRRPNRLGLAFPRLLKVDGRDLHVTDLDAVDGTPVIDLAPWFAEFGPRGDVRQPSWPTEMLRDYWETPEQA</sequence>
<dbReference type="AlphaFoldDB" id="A0A2M8LNZ6"/>
<name>A0A2M8LNZ6_9ACTN</name>
<organism evidence="4 5">
    <name type="scientific">Streptomyces carminius</name>
    <dbReference type="NCBI Taxonomy" id="2665496"/>
    <lineage>
        <taxon>Bacteria</taxon>
        <taxon>Bacillati</taxon>
        <taxon>Actinomycetota</taxon>
        <taxon>Actinomycetes</taxon>
        <taxon>Kitasatosporales</taxon>
        <taxon>Streptomycetaceae</taxon>
        <taxon>Streptomyces</taxon>
    </lineage>
</organism>
<accession>A0A2M8LNZ6</accession>
<evidence type="ECO:0000313" key="5">
    <source>
        <dbReference type="Proteomes" id="UP000230407"/>
    </source>
</evidence>
<dbReference type="InterPro" id="IPR036413">
    <property type="entry name" value="YaeB-like_sf"/>
</dbReference>
<comment type="similarity">
    <text evidence="2">Belongs to the tRNA methyltransferase O family.</text>
</comment>
<keyword evidence="1" id="KW-0949">S-adenosyl-L-methionine</keyword>